<gene>
    <name evidence="7" type="ORF">K0O23_05370</name>
</gene>
<keyword evidence="2" id="KW-0805">Transcription regulation</keyword>
<dbReference type="Gene3D" id="3.40.190.10">
    <property type="entry name" value="Periplasmic binding protein-like II"/>
    <property type="match status" value="2"/>
</dbReference>
<evidence type="ECO:0000256" key="3">
    <source>
        <dbReference type="ARBA" id="ARBA00023125"/>
    </source>
</evidence>
<dbReference type="EMBL" id="JAHYXK010000003">
    <property type="protein sequence ID" value="MBW7466489.1"/>
    <property type="molecule type" value="Genomic_DNA"/>
</dbReference>
<comment type="caution">
    <text evidence="7">The sequence shown here is derived from an EMBL/GenBank/DDBJ whole genome shotgun (WGS) entry which is preliminary data.</text>
</comment>
<keyword evidence="4" id="KW-0010">Activator</keyword>
<proteinExistence type="inferred from homology"/>
<dbReference type="PANTHER" id="PTHR30346:SF26">
    <property type="entry name" value="HYDROGEN PEROXIDE-INDUCIBLE GENES ACTIVATOR"/>
    <property type="match status" value="1"/>
</dbReference>
<dbReference type="InterPro" id="IPR005119">
    <property type="entry name" value="LysR_subst-bd"/>
</dbReference>
<dbReference type="RefSeq" id="WP_219876367.1">
    <property type="nucleotide sequence ID" value="NZ_JAHYXK010000003.1"/>
</dbReference>
<evidence type="ECO:0000256" key="4">
    <source>
        <dbReference type="ARBA" id="ARBA00023159"/>
    </source>
</evidence>
<keyword evidence="3" id="KW-0238">DNA-binding</keyword>
<protein>
    <submittedName>
        <fullName evidence="7">LysR family transcriptional regulator</fullName>
    </submittedName>
</protein>
<dbReference type="SUPFAM" id="SSF53850">
    <property type="entry name" value="Periplasmic binding protein-like II"/>
    <property type="match status" value="1"/>
</dbReference>
<keyword evidence="5" id="KW-0804">Transcription</keyword>
<dbReference type="SUPFAM" id="SSF46785">
    <property type="entry name" value="Winged helix' DNA-binding domain"/>
    <property type="match status" value="1"/>
</dbReference>
<dbReference type="InterPro" id="IPR036390">
    <property type="entry name" value="WH_DNA-bd_sf"/>
</dbReference>
<evidence type="ECO:0000256" key="1">
    <source>
        <dbReference type="ARBA" id="ARBA00009437"/>
    </source>
</evidence>
<evidence type="ECO:0000313" key="7">
    <source>
        <dbReference type="EMBL" id="MBW7466489.1"/>
    </source>
</evidence>
<feature type="domain" description="HTH lysR-type" evidence="6">
    <location>
        <begin position="1"/>
        <end position="58"/>
    </location>
</feature>
<keyword evidence="8" id="KW-1185">Reference proteome</keyword>
<sequence length="319" mass="36263">MTLVQLEYLIAVDTYRHFSTAADHCFVTQPTLSMQLQKLEEELGVQLFDRSRVPVRPTEIGKEIIAQARVVIAESKKIQEIVQSQKLELSGELKIGVIPTLAPYLIPLFITNFLQKHPNVQVVVQELLTNEIVEKLKYEILDVGLLVTPLEDKSIKEIPLFYEAFVSYINPNHPLAKYKSIKPDQLDLDELWVLNEGHCFRSQVLNICNRGGSTASQHSNLDYKSGSLETLKRIVETQHGLTLLPELSVLEMPEQKRALVHTFQEPQPLREVSLVVHRSFLKKKLIEALQQEIIAAVPEEIRNRKKEQVVAVGPQIKGT</sequence>
<dbReference type="PROSITE" id="PS50931">
    <property type="entry name" value="HTH_LYSR"/>
    <property type="match status" value="1"/>
</dbReference>
<reference evidence="7 8" key="1">
    <citation type="journal article" date="2016" name="Int. J. Syst. Evol. Microbiol.">
        <title>Pontibacter aydingkolensis sp. nov., isolated from soil of a salt lake.</title>
        <authorList>
            <person name="Osman G."/>
            <person name="Zhang T."/>
            <person name="Lou K."/>
            <person name="Gao Y."/>
            <person name="Chang W."/>
            <person name="Lin Q."/>
            <person name="Yang H.M."/>
            <person name="Huo X.D."/>
            <person name="Wang N."/>
        </authorList>
    </citation>
    <scope>NUCLEOTIDE SEQUENCE [LARGE SCALE GENOMIC DNA]</scope>
    <source>
        <strain evidence="7 8">KACC 19255</strain>
    </source>
</reference>
<dbReference type="CDD" id="cd08411">
    <property type="entry name" value="PBP2_OxyR"/>
    <property type="match status" value="1"/>
</dbReference>
<dbReference type="InterPro" id="IPR036388">
    <property type="entry name" value="WH-like_DNA-bd_sf"/>
</dbReference>
<dbReference type="PANTHER" id="PTHR30346">
    <property type="entry name" value="TRANSCRIPTIONAL DUAL REGULATOR HCAR-RELATED"/>
    <property type="match status" value="1"/>
</dbReference>
<dbReference type="Proteomes" id="UP000813018">
    <property type="component" value="Unassembled WGS sequence"/>
</dbReference>
<organism evidence="7 8">
    <name type="scientific">Pontibacter aydingkolensis</name>
    <dbReference type="NCBI Taxonomy" id="1911536"/>
    <lineage>
        <taxon>Bacteria</taxon>
        <taxon>Pseudomonadati</taxon>
        <taxon>Bacteroidota</taxon>
        <taxon>Cytophagia</taxon>
        <taxon>Cytophagales</taxon>
        <taxon>Hymenobacteraceae</taxon>
        <taxon>Pontibacter</taxon>
    </lineage>
</organism>
<evidence type="ECO:0000256" key="5">
    <source>
        <dbReference type="ARBA" id="ARBA00023163"/>
    </source>
</evidence>
<dbReference type="PRINTS" id="PR00039">
    <property type="entry name" value="HTHLYSR"/>
</dbReference>
<evidence type="ECO:0000259" key="6">
    <source>
        <dbReference type="PROSITE" id="PS50931"/>
    </source>
</evidence>
<dbReference type="Pfam" id="PF03466">
    <property type="entry name" value="LysR_substrate"/>
    <property type="match status" value="1"/>
</dbReference>
<comment type="similarity">
    <text evidence="1">Belongs to the LysR transcriptional regulatory family.</text>
</comment>
<evidence type="ECO:0000313" key="8">
    <source>
        <dbReference type="Proteomes" id="UP000813018"/>
    </source>
</evidence>
<dbReference type="Pfam" id="PF00126">
    <property type="entry name" value="HTH_1"/>
    <property type="match status" value="1"/>
</dbReference>
<dbReference type="Gene3D" id="1.10.10.10">
    <property type="entry name" value="Winged helix-like DNA-binding domain superfamily/Winged helix DNA-binding domain"/>
    <property type="match status" value="1"/>
</dbReference>
<name>A0ABS7CRQ0_9BACT</name>
<evidence type="ECO:0000256" key="2">
    <source>
        <dbReference type="ARBA" id="ARBA00023015"/>
    </source>
</evidence>
<accession>A0ABS7CRQ0</accession>
<dbReference type="InterPro" id="IPR000847">
    <property type="entry name" value="LysR_HTH_N"/>
</dbReference>